<evidence type="ECO:0000313" key="3">
    <source>
        <dbReference type="Proteomes" id="UP001497382"/>
    </source>
</evidence>
<protein>
    <recommendedName>
        <fullName evidence="4">Ribosomal protein S10</fullName>
    </recommendedName>
</protein>
<evidence type="ECO:0008006" key="4">
    <source>
        <dbReference type="Google" id="ProtNLM"/>
    </source>
</evidence>
<gene>
    <name evidence="2" type="ORF">LARSCL_LOCUS367</name>
</gene>
<sequence length="129" mass="15145">MAASKVERRRFPSLRQVSEPSREMLTMTRVLSVTKNNKTKHRKIYITFSNRRGLLLVFLRTDVNLRHRRKRLSLSRNETTVDPLPLQSRKEIFQQKPYCNISPPSQPMAKKQPKKKSMKGNVPVRIDSD</sequence>
<comment type="caution">
    <text evidence="2">The sequence shown here is derived from an EMBL/GenBank/DDBJ whole genome shotgun (WGS) entry which is preliminary data.</text>
</comment>
<dbReference type="AlphaFoldDB" id="A0AAV1YR94"/>
<feature type="region of interest" description="Disordered" evidence="1">
    <location>
        <begin position="97"/>
        <end position="129"/>
    </location>
</feature>
<reference evidence="2 3" key="1">
    <citation type="submission" date="2024-04" db="EMBL/GenBank/DDBJ databases">
        <authorList>
            <person name="Rising A."/>
            <person name="Reimegard J."/>
            <person name="Sonavane S."/>
            <person name="Akerstrom W."/>
            <person name="Nylinder S."/>
            <person name="Hedman E."/>
            <person name="Kallberg Y."/>
        </authorList>
    </citation>
    <scope>NUCLEOTIDE SEQUENCE [LARGE SCALE GENOMIC DNA]</scope>
</reference>
<proteinExistence type="predicted"/>
<dbReference type="EMBL" id="CAXIEN010000002">
    <property type="protein sequence ID" value="CAL1261388.1"/>
    <property type="molecule type" value="Genomic_DNA"/>
</dbReference>
<evidence type="ECO:0000313" key="2">
    <source>
        <dbReference type="EMBL" id="CAL1261388.1"/>
    </source>
</evidence>
<evidence type="ECO:0000256" key="1">
    <source>
        <dbReference type="SAM" id="MobiDB-lite"/>
    </source>
</evidence>
<dbReference type="Proteomes" id="UP001497382">
    <property type="component" value="Unassembled WGS sequence"/>
</dbReference>
<organism evidence="2 3">
    <name type="scientific">Larinioides sclopetarius</name>
    <dbReference type="NCBI Taxonomy" id="280406"/>
    <lineage>
        <taxon>Eukaryota</taxon>
        <taxon>Metazoa</taxon>
        <taxon>Ecdysozoa</taxon>
        <taxon>Arthropoda</taxon>
        <taxon>Chelicerata</taxon>
        <taxon>Arachnida</taxon>
        <taxon>Araneae</taxon>
        <taxon>Araneomorphae</taxon>
        <taxon>Entelegynae</taxon>
        <taxon>Araneoidea</taxon>
        <taxon>Araneidae</taxon>
        <taxon>Larinioides</taxon>
    </lineage>
</organism>
<keyword evidence="3" id="KW-1185">Reference proteome</keyword>
<accession>A0AAV1YR94</accession>
<name>A0AAV1YR94_9ARAC</name>